<feature type="transmembrane region" description="Helical" evidence="1">
    <location>
        <begin position="441"/>
        <end position="463"/>
    </location>
</feature>
<feature type="transmembrane region" description="Helical" evidence="1">
    <location>
        <begin position="150"/>
        <end position="171"/>
    </location>
</feature>
<dbReference type="eggNOG" id="COG4485">
    <property type="taxonomic scope" value="Bacteria"/>
</dbReference>
<feature type="transmembrane region" description="Helical" evidence="1">
    <location>
        <begin position="223"/>
        <end position="242"/>
    </location>
</feature>
<feature type="transmembrane region" description="Helical" evidence="1">
    <location>
        <begin position="99"/>
        <end position="116"/>
    </location>
</feature>
<keyword evidence="1" id="KW-1133">Transmembrane helix</keyword>
<dbReference type="Proteomes" id="UP000023541">
    <property type="component" value="Unassembled WGS sequence"/>
</dbReference>
<feature type="transmembrane region" description="Helical" evidence="1">
    <location>
        <begin position="12"/>
        <end position="30"/>
    </location>
</feature>
<evidence type="ECO:0000313" key="2">
    <source>
        <dbReference type="EMBL" id="EZH75942.1"/>
    </source>
</evidence>
<reference evidence="2 3" key="1">
    <citation type="submission" date="2014-04" db="EMBL/GenBank/DDBJ databases">
        <title>Aquimarina sp. 22II-S11-z7 Genome Sequencing.</title>
        <authorList>
            <person name="Lai Q."/>
        </authorList>
    </citation>
    <scope>NUCLEOTIDE SEQUENCE [LARGE SCALE GENOMIC DNA]</scope>
    <source>
        <strain evidence="2 3">22II-S11-z7</strain>
    </source>
</reference>
<keyword evidence="3" id="KW-1185">Reference proteome</keyword>
<protein>
    <submittedName>
        <fullName evidence="2">Membrane protein</fullName>
    </submittedName>
</protein>
<dbReference type="AlphaFoldDB" id="A0A023C0U8"/>
<dbReference type="Pfam" id="PF09586">
    <property type="entry name" value="YfhO"/>
    <property type="match status" value="1"/>
</dbReference>
<dbReference type="InterPro" id="IPR018580">
    <property type="entry name" value="Uncharacterised_YfhO"/>
</dbReference>
<dbReference type="EMBL" id="AQRA01000001">
    <property type="protein sequence ID" value="EZH75942.1"/>
    <property type="molecule type" value="Genomic_DNA"/>
</dbReference>
<keyword evidence="1" id="KW-0812">Transmembrane</keyword>
<comment type="caution">
    <text evidence="2">The sequence shown here is derived from an EMBL/GenBank/DDBJ whole genome shotgun (WGS) entry which is preliminary data.</text>
</comment>
<proteinExistence type="predicted"/>
<feature type="transmembrane region" description="Helical" evidence="1">
    <location>
        <begin position="780"/>
        <end position="798"/>
    </location>
</feature>
<feature type="transmembrane region" description="Helical" evidence="1">
    <location>
        <begin position="122"/>
        <end position="143"/>
    </location>
</feature>
<feature type="transmembrane region" description="Helical" evidence="1">
    <location>
        <begin position="342"/>
        <end position="360"/>
    </location>
</feature>
<accession>A0A023C0U8</accession>
<keyword evidence="1" id="KW-0472">Membrane</keyword>
<dbReference type="PANTHER" id="PTHR38454">
    <property type="entry name" value="INTEGRAL MEMBRANE PROTEIN-RELATED"/>
    <property type="match status" value="1"/>
</dbReference>
<feature type="transmembrane region" description="Helical" evidence="1">
    <location>
        <begin position="521"/>
        <end position="538"/>
    </location>
</feature>
<name>A0A023C0U8_9FLAO</name>
<feature type="transmembrane region" description="Helical" evidence="1">
    <location>
        <begin position="367"/>
        <end position="384"/>
    </location>
</feature>
<feature type="transmembrane region" description="Helical" evidence="1">
    <location>
        <begin position="404"/>
        <end position="429"/>
    </location>
</feature>
<feature type="transmembrane region" description="Helical" evidence="1">
    <location>
        <begin position="496"/>
        <end position="514"/>
    </location>
</feature>
<dbReference type="PANTHER" id="PTHR38454:SF1">
    <property type="entry name" value="INTEGRAL MEMBRANE PROTEIN"/>
    <property type="match status" value="1"/>
</dbReference>
<organism evidence="2 3">
    <name type="scientific">Aquimarina atlantica</name>
    <dbReference type="NCBI Taxonomy" id="1317122"/>
    <lineage>
        <taxon>Bacteria</taxon>
        <taxon>Pseudomonadati</taxon>
        <taxon>Bacteroidota</taxon>
        <taxon>Flavobacteriia</taxon>
        <taxon>Flavobacteriales</taxon>
        <taxon>Flavobacteriaceae</taxon>
        <taxon>Aquimarina</taxon>
    </lineage>
</organism>
<evidence type="ECO:0000256" key="1">
    <source>
        <dbReference type="SAM" id="Phobius"/>
    </source>
</evidence>
<gene>
    <name evidence="2" type="ORF">ATO12_03890</name>
</gene>
<dbReference type="STRING" id="1317122.ATO12_03890"/>
<feature type="transmembrane region" description="Helical" evidence="1">
    <location>
        <begin position="191"/>
        <end position="211"/>
    </location>
</feature>
<sequence length="814" mass="92594">MMSLIKRFLPHILVVLGFVIVSLAYFNPVLSGKMLYQSDIKLYQSVAKQQNDYRTNTGKETYWNNSAFGGMPTYQLGARFPHDYMDKLDRLIRFLPRPADYLFLYLLCFYILMLVMRIPWKIAILGALAFGFSTYLIIIIGVGHNSKAHAIAYFPLVLSGIIMVFQKRYVWGFLLTALAMGLEIQANHYQMTYYLGLLTIVMGVAYFVDAIRKKEIPHFFKSVGTLVLAVLLGLATNATTLLSTSEYVDTSIRGKNLLAETTATSSEKNGLDYEYITEYSYGKLESLNLFVPKLMGLGRASDLGTDSAFYQKLIELGQPREQVNYYAKVTGLYWGEQPFVEAPPYLGITVVFLALLGLLLVKGRLRWWLLAGMILSLALSWGKNLEFLTRFFIDYVPFYNKFRAVSSIQVILELLIPIAAVFGLHRFFNDKLSIEERQKKFLISLGVFGGLCLLFWLFGGSLFSFKSSSEVRLGIEQPAIFDAIKEDRIAIMKSDSLRSLLFIILMGGVLWFSLKKKFSENITLIALGVLILIDLVTVDRRSVDNDGFISKREYRNYFQPTAVDKEILKDESYFRVLDQARGFNNSHTNYFFNSVNGYTAVRPRKMEDLYFGHIAKGNLEVINMLNVKYVIQQNKEGQLDVQQNPSSNGAAWFVEELKFVDNYKKEFESLNTIDTKKTAVIRKEYQADLEGFIPKKDSISTVSISKTQPNHLAYNVYAANPGFIVFSETYYKDGWNAYIDGETTPIYPVDYMLRGLKVPAGKHSIEFKFEPQVVKTGSTITLTSSILFVLLILGGLYFQYKKTGSLLSLTKEDK</sequence>
<evidence type="ECO:0000313" key="3">
    <source>
        <dbReference type="Proteomes" id="UP000023541"/>
    </source>
</evidence>